<feature type="transmembrane region" description="Helical" evidence="6">
    <location>
        <begin position="284"/>
        <end position="304"/>
    </location>
</feature>
<feature type="domain" description="Major facilitator superfamily (MFS) profile" evidence="7">
    <location>
        <begin position="17"/>
        <end position="423"/>
    </location>
</feature>
<name>A0A1G9WGI7_9EURY</name>
<evidence type="ECO:0000256" key="4">
    <source>
        <dbReference type="ARBA" id="ARBA00022989"/>
    </source>
</evidence>
<feature type="transmembrane region" description="Helical" evidence="6">
    <location>
        <begin position="171"/>
        <end position="191"/>
    </location>
</feature>
<evidence type="ECO:0000256" key="2">
    <source>
        <dbReference type="ARBA" id="ARBA00022448"/>
    </source>
</evidence>
<dbReference type="Pfam" id="PF07690">
    <property type="entry name" value="MFS_1"/>
    <property type="match status" value="1"/>
</dbReference>
<gene>
    <name evidence="8" type="ORF">SAMN05192554_10861</name>
</gene>
<dbReference type="EMBL" id="FNIA01000008">
    <property type="protein sequence ID" value="SDM83648.1"/>
    <property type="molecule type" value="Genomic_DNA"/>
</dbReference>
<evidence type="ECO:0000259" key="7">
    <source>
        <dbReference type="PROSITE" id="PS50850"/>
    </source>
</evidence>
<reference evidence="8 9" key="1">
    <citation type="submission" date="2016-10" db="EMBL/GenBank/DDBJ databases">
        <authorList>
            <person name="de Groot N.N."/>
        </authorList>
    </citation>
    <scope>NUCLEOTIDE SEQUENCE [LARGE SCALE GENOMIC DNA]</scope>
    <source>
        <strain evidence="9">EB21,IBRC-M 10013,KCTC 4048</strain>
    </source>
</reference>
<keyword evidence="3 6" id="KW-0812">Transmembrane</keyword>
<dbReference type="InterPro" id="IPR050930">
    <property type="entry name" value="MFS_Vesicular_Transporter"/>
</dbReference>
<feature type="transmembrane region" description="Helical" evidence="6">
    <location>
        <begin position="142"/>
        <end position="165"/>
    </location>
</feature>
<dbReference type="Gene3D" id="1.20.1250.20">
    <property type="entry name" value="MFS general substrate transporter like domains"/>
    <property type="match status" value="1"/>
</dbReference>
<feature type="transmembrane region" description="Helical" evidence="6">
    <location>
        <begin position="397"/>
        <end position="419"/>
    </location>
</feature>
<dbReference type="PROSITE" id="PS50850">
    <property type="entry name" value="MFS"/>
    <property type="match status" value="1"/>
</dbReference>
<keyword evidence="2" id="KW-0813">Transport</keyword>
<feature type="transmembrane region" description="Helical" evidence="6">
    <location>
        <begin position="18"/>
        <end position="42"/>
    </location>
</feature>
<feature type="transmembrane region" description="Helical" evidence="6">
    <location>
        <begin position="54"/>
        <end position="71"/>
    </location>
</feature>
<dbReference type="InterPro" id="IPR020846">
    <property type="entry name" value="MFS_dom"/>
</dbReference>
<keyword evidence="9" id="KW-1185">Reference proteome</keyword>
<dbReference type="OrthoDB" id="214271at2157"/>
<keyword evidence="4 6" id="KW-1133">Transmembrane helix</keyword>
<feature type="transmembrane region" description="Helical" evidence="6">
    <location>
        <begin position="221"/>
        <end position="244"/>
    </location>
</feature>
<dbReference type="STRING" id="996166.SAMN05192554_10861"/>
<evidence type="ECO:0000256" key="5">
    <source>
        <dbReference type="ARBA" id="ARBA00023136"/>
    </source>
</evidence>
<sequence>MSSAATGGSIGLLRNREFLALAGTAFARAQAYSTVLIALALYAEQFDTTGTVEGLFGTAFALAQLVIVLPLGRYIDVGNSKHYLLAGLALNVLVFVGFSLVGTVEHVILVRVVQGIGASLLWLTGSAVVGEISPDDERGHWLGVYNQVGALSSLAGDVFGGLLLYVYGYQVAYAALIVITMVAFGLVVAYLRDEPGGRKDPEEATGIETLRRLLGRTAIRALVLFRVSFSVGKMAVIIFLPIYARTAFGINPLAIGGILAGGKLTKSALQGYVGALTDRSDDPYLFILGGAVLYALGTILVPYAEVAHRVFPTVVIASPVSAASMTLPPAFFSLFLAYAVLGVGDSVRLPASMSLFVEEGEHFDAVAGSMSLRSIAWKLGQVSGPVLVGAIWDATSVFVAFAVAACALLLSALVFAVLFGVDPAPEGTPVAGD</sequence>
<evidence type="ECO:0000256" key="3">
    <source>
        <dbReference type="ARBA" id="ARBA00022692"/>
    </source>
</evidence>
<dbReference type="AlphaFoldDB" id="A0A1G9WGI7"/>
<organism evidence="8 9">
    <name type="scientific">Haloarchaeobius iranensis</name>
    <dbReference type="NCBI Taxonomy" id="996166"/>
    <lineage>
        <taxon>Archaea</taxon>
        <taxon>Methanobacteriati</taxon>
        <taxon>Methanobacteriota</taxon>
        <taxon>Stenosarchaea group</taxon>
        <taxon>Halobacteria</taxon>
        <taxon>Halobacteriales</taxon>
        <taxon>Halorubellaceae</taxon>
        <taxon>Haloarchaeobius</taxon>
    </lineage>
</organism>
<dbReference type="Proteomes" id="UP000199370">
    <property type="component" value="Unassembled WGS sequence"/>
</dbReference>
<evidence type="ECO:0000256" key="1">
    <source>
        <dbReference type="ARBA" id="ARBA00004141"/>
    </source>
</evidence>
<evidence type="ECO:0000256" key="6">
    <source>
        <dbReference type="SAM" id="Phobius"/>
    </source>
</evidence>
<feature type="transmembrane region" description="Helical" evidence="6">
    <location>
        <begin position="316"/>
        <end position="341"/>
    </location>
</feature>
<proteinExistence type="predicted"/>
<dbReference type="RefSeq" id="WP_089732920.1">
    <property type="nucleotide sequence ID" value="NZ_FNIA01000008.1"/>
</dbReference>
<dbReference type="GO" id="GO:0016020">
    <property type="term" value="C:membrane"/>
    <property type="evidence" value="ECO:0007669"/>
    <property type="project" value="UniProtKB-SubCell"/>
</dbReference>
<dbReference type="CDD" id="cd17325">
    <property type="entry name" value="MFS_MdtG_SLC18_like"/>
    <property type="match status" value="1"/>
</dbReference>
<evidence type="ECO:0000313" key="9">
    <source>
        <dbReference type="Proteomes" id="UP000199370"/>
    </source>
</evidence>
<feature type="transmembrane region" description="Helical" evidence="6">
    <location>
        <begin position="83"/>
        <end position="102"/>
    </location>
</feature>
<evidence type="ECO:0000313" key="8">
    <source>
        <dbReference type="EMBL" id="SDM83648.1"/>
    </source>
</evidence>
<dbReference type="PANTHER" id="PTHR23506:SF23">
    <property type="entry name" value="GH10249P"/>
    <property type="match status" value="1"/>
</dbReference>
<comment type="subcellular location">
    <subcellularLocation>
        <location evidence="1">Membrane</location>
        <topology evidence="1">Multi-pass membrane protein</topology>
    </subcellularLocation>
</comment>
<dbReference type="GO" id="GO:0022857">
    <property type="term" value="F:transmembrane transporter activity"/>
    <property type="evidence" value="ECO:0007669"/>
    <property type="project" value="InterPro"/>
</dbReference>
<dbReference type="InterPro" id="IPR036259">
    <property type="entry name" value="MFS_trans_sf"/>
</dbReference>
<dbReference type="PANTHER" id="PTHR23506">
    <property type="entry name" value="GH10249P"/>
    <property type="match status" value="1"/>
</dbReference>
<dbReference type="SUPFAM" id="SSF103473">
    <property type="entry name" value="MFS general substrate transporter"/>
    <property type="match status" value="1"/>
</dbReference>
<accession>A0A1G9WGI7</accession>
<dbReference type="InterPro" id="IPR011701">
    <property type="entry name" value="MFS"/>
</dbReference>
<feature type="transmembrane region" description="Helical" evidence="6">
    <location>
        <begin position="108"/>
        <end position="130"/>
    </location>
</feature>
<protein>
    <submittedName>
        <fullName evidence="8">Predicted arabinose efflux permease, MFS family</fullName>
    </submittedName>
</protein>
<keyword evidence="5 6" id="KW-0472">Membrane</keyword>